<dbReference type="Proteomes" id="UP000791440">
    <property type="component" value="Unassembled WGS sequence"/>
</dbReference>
<keyword evidence="6" id="KW-1185">Reference proteome</keyword>
<dbReference type="GO" id="GO:0005739">
    <property type="term" value="C:mitochondrion"/>
    <property type="evidence" value="ECO:0007669"/>
    <property type="project" value="TreeGrafter"/>
</dbReference>
<dbReference type="InterPro" id="IPR051406">
    <property type="entry name" value="PLD_domain"/>
</dbReference>
<dbReference type="GO" id="GO:0034587">
    <property type="term" value="P:piRNA processing"/>
    <property type="evidence" value="ECO:0007669"/>
    <property type="project" value="TreeGrafter"/>
</dbReference>
<dbReference type="GO" id="GO:0016891">
    <property type="term" value="F:RNA endonuclease activity producing 5'-phosphomonoesters, hydrolytic mechanism"/>
    <property type="evidence" value="ECO:0007669"/>
    <property type="project" value="TreeGrafter"/>
</dbReference>
<dbReference type="EMBL" id="JH668592">
    <property type="protein sequence ID" value="KAG6458700.1"/>
    <property type="molecule type" value="Genomic_DNA"/>
</dbReference>
<evidence type="ECO:0000313" key="5">
    <source>
        <dbReference type="EMBL" id="KAG6458700.1"/>
    </source>
</evidence>
<comment type="caution">
    <text evidence="5">The sequence shown here is derived from an EMBL/GenBank/DDBJ whole genome shotgun (WGS) entry which is preliminary data.</text>
</comment>
<dbReference type="AlphaFoldDB" id="A0A921ZJ79"/>
<dbReference type="PANTHER" id="PTHR43856:SF2">
    <property type="entry name" value="PHOSPHOLIPASE D"/>
    <property type="match status" value="1"/>
</dbReference>
<evidence type="ECO:0000259" key="4">
    <source>
        <dbReference type="Pfam" id="PF13091"/>
    </source>
</evidence>
<accession>A0A921ZJ79</accession>
<evidence type="ECO:0000256" key="2">
    <source>
        <dbReference type="ARBA" id="ARBA00040549"/>
    </source>
</evidence>
<proteinExistence type="inferred from homology"/>
<gene>
    <name evidence="5" type="ORF">O3G_MSEX011009</name>
</gene>
<reference evidence="5" key="1">
    <citation type="journal article" date="2016" name="Insect Biochem. Mol. Biol.">
        <title>Multifaceted biological insights from a draft genome sequence of the tobacco hornworm moth, Manduca sexta.</title>
        <authorList>
            <person name="Kanost M.R."/>
            <person name="Arrese E.L."/>
            <person name="Cao X."/>
            <person name="Chen Y.R."/>
            <person name="Chellapilla S."/>
            <person name="Goldsmith M.R."/>
            <person name="Grosse-Wilde E."/>
            <person name="Heckel D.G."/>
            <person name="Herndon N."/>
            <person name="Jiang H."/>
            <person name="Papanicolaou A."/>
            <person name="Qu J."/>
            <person name="Soulages J.L."/>
            <person name="Vogel H."/>
            <person name="Walters J."/>
            <person name="Waterhouse R.M."/>
            <person name="Ahn S.J."/>
            <person name="Almeida F.C."/>
            <person name="An C."/>
            <person name="Aqrawi P."/>
            <person name="Bretschneider A."/>
            <person name="Bryant W.B."/>
            <person name="Bucks S."/>
            <person name="Chao H."/>
            <person name="Chevignon G."/>
            <person name="Christen J.M."/>
            <person name="Clarke D.F."/>
            <person name="Dittmer N.T."/>
            <person name="Ferguson L.C.F."/>
            <person name="Garavelou S."/>
            <person name="Gordon K.H.J."/>
            <person name="Gunaratna R.T."/>
            <person name="Han Y."/>
            <person name="Hauser F."/>
            <person name="He Y."/>
            <person name="Heidel-Fischer H."/>
            <person name="Hirsh A."/>
            <person name="Hu Y."/>
            <person name="Jiang H."/>
            <person name="Kalra D."/>
            <person name="Klinner C."/>
            <person name="Konig C."/>
            <person name="Kovar C."/>
            <person name="Kroll A.R."/>
            <person name="Kuwar S.S."/>
            <person name="Lee S.L."/>
            <person name="Lehman R."/>
            <person name="Li K."/>
            <person name="Li Z."/>
            <person name="Liang H."/>
            <person name="Lovelace S."/>
            <person name="Lu Z."/>
            <person name="Mansfield J.H."/>
            <person name="McCulloch K.J."/>
            <person name="Mathew T."/>
            <person name="Morton B."/>
            <person name="Muzny D.M."/>
            <person name="Neunemann D."/>
            <person name="Ongeri F."/>
            <person name="Pauchet Y."/>
            <person name="Pu L.L."/>
            <person name="Pyrousis I."/>
            <person name="Rao X.J."/>
            <person name="Redding A."/>
            <person name="Roesel C."/>
            <person name="Sanchez-Gracia A."/>
            <person name="Schaack S."/>
            <person name="Shukla A."/>
            <person name="Tetreau G."/>
            <person name="Wang Y."/>
            <person name="Xiong G.H."/>
            <person name="Traut W."/>
            <person name="Walsh T.K."/>
            <person name="Worley K.C."/>
            <person name="Wu D."/>
            <person name="Wu W."/>
            <person name="Wu Y.Q."/>
            <person name="Zhang X."/>
            <person name="Zou Z."/>
            <person name="Zucker H."/>
            <person name="Briscoe A.D."/>
            <person name="Burmester T."/>
            <person name="Clem R.J."/>
            <person name="Feyereisen R."/>
            <person name="Grimmelikhuijzen C.J.P."/>
            <person name="Hamodrakas S.J."/>
            <person name="Hansson B.S."/>
            <person name="Huguet E."/>
            <person name="Jermiin L.S."/>
            <person name="Lan Q."/>
            <person name="Lehman H.K."/>
            <person name="Lorenzen M."/>
            <person name="Merzendorfer H."/>
            <person name="Michalopoulos I."/>
            <person name="Morton D.B."/>
            <person name="Muthukrishnan S."/>
            <person name="Oakeshott J.G."/>
            <person name="Palmer W."/>
            <person name="Park Y."/>
            <person name="Passarelli A.L."/>
            <person name="Rozas J."/>
            <person name="Schwartz L.M."/>
            <person name="Smith W."/>
            <person name="Southgate A."/>
            <person name="Vilcinskas A."/>
            <person name="Vogt R."/>
            <person name="Wang P."/>
            <person name="Werren J."/>
            <person name="Yu X.Q."/>
            <person name="Zhou J.J."/>
            <person name="Brown S.J."/>
            <person name="Scherer S.E."/>
            <person name="Richards S."/>
            <person name="Blissard G.W."/>
        </authorList>
    </citation>
    <scope>NUCLEOTIDE SEQUENCE</scope>
</reference>
<evidence type="ECO:0000313" key="6">
    <source>
        <dbReference type="Proteomes" id="UP000791440"/>
    </source>
</evidence>
<evidence type="ECO:0000256" key="3">
    <source>
        <dbReference type="ARBA" id="ARBA00043167"/>
    </source>
</evidence>
<sequence length="208" mass="23283">MNTTNLKAAFYSSGSYIRQFTSKIFSFVTKSRSKEDDVINMNEVLFYGGSDEEQSKQVGLNNLQCIAYIIQHACRSVDVCVPSLASNTIIKSLMSAAKRNNVKIRIVVHSDDFHCLQSFTENGIQVKVINSAVALEHDFILIDTSGDFEDAVAVIGSIDYEPSRVNCNSDATILTSDIKVVNALMKEFDRVWHSEENVIFQNKDYKSC</sequence>
<dbReference type="PANTHER" id="PTHR43856">
    <property type="entry name" value="CARDIOLIPIN HYDROLASE"/>
    <property type="match status" value="1"/>
</dbReference>
<name>A0A921ZJ79_MANSE</name>
<dbReference type="InterPro" id="IPR025202">
    <property type="entry name" value="PLD-like_dom"/>
</dbReference>
<feature type="domain" description="Phospholipase D-like" evidence="4">
    <location>
        <begin position="69"/>
        <end position="192"/>
    </location>
</feature>
<comment type="similarity">
    <text evidence="1">Belongs to the phospholipase D family. MitoPLD/Zucchini subfamily.</text>
</comment>
<organism evidence="5 6">
    <name type="scientific">Manduca sexta</name>
    <name type="common">Tobacco hawkmoth</name>
    <name type="synonym">Tobacco hornworm</name>
    <dbReference type="NCBI Taxonomy" id="7130"/>
    <lineage>
        <taxon>Eukaryota</taxon>
        <taxon>Metazoa</taxon>
        <taxon>Ecdysozoa</taxon>
        <taxon>Arthropoda</taxon>
        <taxon>Hexapoda</taxon>
        <taxon>Insecta</taxon>
        <taxon>Pterygota</taxon>
        <taxon>Neoptera</taxon>
        <taxon>Endopterygota</taxon>
        <taxon>Lepidoptera</taxon>
        <taxon>Glossata</taxon>
        <taxon>Ditrysia</taxon>
        <taxon>Bombycoidea</taxon>
        <taxon>Sphingidae</taxon>
        <taxon>Sphinginae</taxon>
        <taxon>Sphingini</taxon>
        <taxon>Manduca</taxon>
    </lineage>
</organism>
<reference evidence="5" key="2">
    <citation type="submission" date="2020-12" db="EMBL/GenBank/DDBJ databases">
        <authorList>
            <person name="Kanost M."/>
        </authorList>
    </citation>
    <scope>NUCLEOTIDE SEQUENCE</scope>
</reference>
<dbReference type="SUPFAM" id="SSF56024">
    <property type="entry name" value="Phospholipase D/nuclease"/>
    <property type="match status" value="1"/>
</dbReference>
<dbReference type="Pfam" id="PF13091">
    <property type="entry name" value="PLDc_2"/>
    <property type="match status" value="1"/>
</dbReference>
<dbReference type="Gene3D" id="3.30.870.10">
    <property type="entry name" value="Endonuclease Chain A"/>
    <property type="match status" value="1"/>
</dbReference>
<evidence type="ECO:0000256" key="1">
    <source>
        <dbReference type="ARBA" id="ARBA00038012"/>
    </source>
</evidence>
<protein>
    <recommendedName>
        <fullName evidence="2">Mitochondrial cardiolipin hydrolase</fullName>
    </recommendedName>
    <alternativeName>
        <fullName evidence="3">Mitochondrial phospholipase</fullName>
    </alternativeName>
</protein>